<dbReference type="SUPFAM" id="SSF55874">
    <property type="entry name" value="ATPase domain of HSP90 chaperone/DNA topoisomerase II/histidine kinase"/>
    <property type="match status" value="1"/>
</dbReference>
<evidence type="ECO:0000256" key="1">
    <source>
        <dbReference type="ARBA" id="ARBA00000085"/>
    </source>
</evidence>
<evidence type="ECO:0000313" key="12">
    <source>
        <dbReference type="EMBL" id="SHI55315.1"/>
    </source>
</evidence>
<reference evidence="13" key="1">
    <citation type="submission" date="2016-11" db="EMBL/GenBank/DDBJ databases">
        <authorList>
            <person name="Varghese N."/>
            <person name="Submissions S."/>
        </authorList>
    </citation>
    <scope>NUCLEOTIDE SEQUENCE [LARGE SCALE GENOMIC DNA]</scope>
    <source>
        <strain evidence="13">DSM 26349</strain>
    </source>
</reference>
<feature type="domain" description="Histidine kinase" evidence="11">
    <location>
        <begin position="490"/>
        <end position="668"/>
    </location>
</feature>
<dbReference type="Gene3D" id="1.25.40.10">
    <property type="entry name" value="Tetratricopeptide repeat domain"/>
    <property type="match status" value="2"/>
</dbReference>
<dbReference type="OrthoDB" id="9778366at2"/>
<keyword evidence="13" id="KW-1185">Reference proteome</keyword>
<dbReference type="SUPFAM" id="SSF48452">
    <property type="entry name" value="TPR-like"/>
    <property type="match status" value="3"/>
</dbReference>
<dbReference type="Gene3D" id="1.20.5.1930">
    <property type="match status" value="1"/>
</dbReference>
<name>A0A1M6C2P1_9FLAO</name>
<evidence type="ECO:0000256" key="10">
    <source>
        <dbReference type="SAM" id="Phobius"/>
    </source>
</evidence>
<dbReference type="PROSITE" id="PS50109">
    <property type="entry name" value="HIS_KIN"/>
    <property type="match status" value="1"/>
</dbReference>
<gene>
    <name evidence="12" type="ORF">SAMN04487908_103120</name>
</gene>
<dbReference type="Gene3D" id="3.30.565.10">
    <property type="entry name" value="Histidine kinase-like ATPase, C-terminal domain"/>
    <property type="match status" value="1"/>
</dbReference>
<keyword evidence="5" id="KW-0547">Nucleotide-binding</keyword>
<dbReference type="InterPro" id="IPR036890">
    <property type="entry name" value="HATPase_C_sf"/>
</dbReference>
<dbReference type="AlphaFoldDB" id="A0A1M6C2P1"/>
<evidence type="ECO:0000256" key="2">
    <source>
        <dbReference type="ARBA" id="ARBA00012438"/>
    </source>
</evidence>
<dbReference type="STRING" id="797419.SAMN05216556_103120"/>
<proteinExistence type="predicted"/>
<dbReference type="EMBL" id="FQYV01000003">
    <property type="protein sequence ID" value="SHI55315.1"/>
    <property type="molecule type" value="Genomic_DNA"/>
</dbReference>
<dbReference type="InterPro" id="IPR019734">
    <property type="entry name" value="TPR_rpt"/>
</dbReference>
<dbReference type="GO" id="GO:0000155">
    <property type="term" value="F:phosphorelay sensor kinase activity"/>
    <property type="evidence" value="ECO:0007669"/>
    <property type="project" value="InterPro"/>
</dbReference>
<dbReference type="PROSITE" id="PS50005">
    <property type="entry name" value="TPR"/>
    <property type="match status" value="1"/>
</dbReference>
<dbReference type="CDD" id="cd16917">
    <property type="entry name" value="HATPase_UhpB-NarQ-NarX-like"/>
    <property type="match status" value="1"/>
</dbReference>
<sequence length="668" mass="76353">MKKIIPLFFIIGLYPFFGYCQDILHYEKIANSSESDEERLVALDSLLIRTFSSNPKAFIEYSLQYIELAESMDSIEDAARKAMNLQRPLTNFAGDPMKAVEIIEKVLEKKHKIKDSLLLGGLYLKRGRALAKGNLERAIEDYTTALVNFSKHDTLNKADAYLFRGQAYSSMGKFVKASENFTQAYTRYEDKKEYAYMVYAQQGVINMFSMNGFYDKAKKERDLLISKMKLLELDSYLAGEYYNQAIDYRKMGEGELEFKSLLKAEELYDKTPSNKSTFLGIHAMLIVYYCENNQFVEAKRHLDLIEALDYNFSGDIASEINYLSGKAAYLKATGELESALTLAKTKLELARQLGIEDEIMASHNLLSDIYFCAGDLLESIESSKAAAELKDIIYNKSNTNALLYYQTLYEAEKREKELVKKNASISLLEKDNESFKKAALFGGIAILLFFGVILLYRNQLHLKENKLLHEKFSQELLVFQENERRRISKDLHDGIGQQLLVIKNRLMLAGDEDTKDMVNQTIEEVRGISRDLYPFQLQELGITKAIEYTLDQIDENTTLFISSEIDNIDNIFSKEDEVNIYRIVQESLSNILKHAQAGAGKILIKKLEKNVIISIEDNGSGFDFSERYKNSKSLGLKTLLERTKVLNGQMKVNTKKDSGTLIEFQFPI</sequence>
<dbReference type="EC" id="2.7.13.3" evidence="2"/>
<dbReference type="Proteomes" id="UP000184172">
    <property type="component" value="Unassembled WGS sequence"/>
</dbReference>
<dbReference type="InterPro" id="IPR050482">
    <property type="entry name" value="Sensor_HK_TwoCompSys"/>
</dbReference>
<keyword evidence="7" id="KW-0067">ATP-binding</keyword>
<dbReference type="PANTHER" id="PTHR24421">
    <property type="entry name" value="NITRATE/NITRITE SENSOR PROTEIN NARX-RELATED"/>
    <property type="match status" value="1"/>
</dbReference>
<keyword evidence="8" id="KW-0902">Two-component regulatory system</keyword>
<organism evidence="12 13">
    <name type="scientific">Aequorivita viscosa</name>
    <dbReference type="NCBI Taxonomy" id="797419"/>
    <lineage>
        <taxon>Bacteria</taxon>
        <taxon>Pseudomonadati</taxon>
        <taxon>Bacteroidota</taxon>
        <taxon>Flavobacteriia</taxon>
        <taxon>Flavobacteriales</taxon>
        <taxon>Flavobacteriaceae</taxon>
        <taxon>Aequorivita</taxon>
    </lineage>
</organism>
<dbReference type="RefSeq" id="WP_073214928.1">
    <property type="nucleotide sequence ID" value="NZ_FNNS01000003.1"/>
</dbReference>
<protein>
    <recommendedName>
        <fullName evidence="2">histidine kinase</fullName>
        <ecNumber evidence="2">2.7.13.3</ecNumber>
    </recommendedName>
</protein>
<keyword evidence="10" id="KW-0472">Membrane</keyword>
<keyword evidence="4" id="KW-0808">Transferase</keyword>
<dbReference type="Pfam" id="PF02518">
    <property type="entry name" value="HATPase_c"/>
    <property type="match status" value="1"/>
</dbReference>
<accession>A0A1M6C2P1</accession>
<dbReference type="GO" id="GO:0046983">
    <property type="term" value="F:protein dimerization activity"/>
    <property type="evidence" value="ECO:0007669"/>
    <property type="project" value="InterPro"/>
</dbReference>
<evidence type="ECO:0000256" key="5">
    <source>
        <dbReference type="ARBA" id="ARBA00022741"/>
    </source>
</evidence>
<dbReference type="GO" id="GO:0005524">
    <property type="term" value="F:ATP binding"/>
    <property type="evidence" value="ECO:0007669"/>
    <property type="project" value="UniProtKB-KW"/>
</dbReference>
<dbReference type="SMART" id="SM00028">
    <property type="entry name" value="TPR"/>
    <property type="match status" value="4"/>
</dbReference>
<comment type="catalytic activity">
    <reaction evidence="1">
        <text>ATP + protein L-histidine = ADP + protein N-phospho-L-histidine.</text>
        <dbReference type="EC" id="2.7.13.3"/>
    </reaction>
</comment>
<evidence type="ECO:0000256" key="9">
    <source>
        <dbReference type="PROSITE-ProRule" id="PRU00339"/>
    </source>
</evidence>
<evidence type="ECO:0000313" key="13">
    <source>
        <dbReference type="Proteomes" id="UP000184172"/>
    </source>
</evidence>
<keyword evidence="10" id="KW-0812">Transmembrane</keyword>
<dbReference type="PANTHER" id="PTHR24421:SF10">
    <property type="entry name" value="NITRATE_NITRITE SENSOR PROTEIN NARQ"/>
    <property type="match status" value="1"/>
</dbReference>
<dbReference type="Pfam" id="PF07730">
    <property type="entry name" value="HisKA_3"/>
    <property type="match status" value="1"/>
</dbReference>
<keyword evidence="10" id="KW-1133">Transmembrane helix</keyword>
<evidence type="ECO:0000256" key="6">
    <source>
        <dbReference type="ARBA" id="ARBA00022777"/>
    </source>
</evidence>
<keyword evidence="9" id="KW-0802">TPR repeat</keyword>
<evidence type="ECO:0000256" key="3">
    <source>
        <dbReference type="ARBA" id="ARBA00022553"/>
    </source>
</evidence>
<feature type="repeat" description="TPR" evidence="9">
    <location>
        <begin position="158"/>
        <end position="191"/>
    </location>
</feature>
<dbReference type="InterPro" id="IPR003594">
    <property type="entry name" value="HATPase_dom"/>
</dbReference>
<dbReference type="InterPro" id="IPR011990">
    <property type="entry name" value="TPR-like_helical_dom_sf"/>
</dbReference>
<evidence type="ECO:0000256" key="8">
    <source>
        <dbReference type="ARBA" id="ARBA00023012"/>
    </source>
</evidence>
<keyword evidence="6" id="KW-0418">Kinase</keyword>
<keyword evidence="3" id="KW-0597">Phosphoprotein</keyword>
<feature type="transmembrane region" description="Helical" evidence="10">
    <location>
        <begin position="438"/>
        <end position="456"/>
    </location>
</feature>
<dbReference type="GO" id="GO:0016020">
    <property type="term" value="C:membrane"/>
    <property type="evidence" value="ECO:0007669"/>
    <property type="project" value="InterPro"/>
</dbReference>
<evidence type="ECO:0000259" key="11">
    <source>
        <dbReference type="PROSITE" id="PS50109"/>
    </source>
</evidence>
<dbReference type="SMART" id="SM00387">
    <property type="entry name" value="HATPase_c"/>
    <property type="match status" value="1"/>
</dbReference>
<evidence type="ECO:0000256" key="4">
    <source>
        <dbReference type="ARBA" id="ARBA00022679"/>
    </source>
</evidence>
<dbReference type="InterPro" id="IPR005467">
    <property type="entry name" value="His_kinase_dom"/>
</dbReference>
<dbReference type="InterPro" id="IPR011712">
    <property type="entry name" value="Sig_transdc_His_kin_sub3_dim/P"/>
</dbReference>
<evidence type="ECO:0000256" key="7">
    <source>
        <dbReference type="ARBA" id="ARBA00022840"/>
    </source>
</evidence>